<evidence type="ECO:0000313" key="1">
    <source>
        <dbReference type="EMBL" id="KAG8094696.1"/>
    </source>
</evidence>
<organism evidence="1 2">
    <name type="scientific">Zizania palustris</name>
    <name type="common">Northern wild rice</name>
    <dbReference type="NCBI Taxonomy" id="103762"/>
    <lineage>
        <taxon>Eukaryota</taxon>
        <taxon>Viridiplantae</taxon>
        <taxon>Streptophyta</taxon>
        <taxon>Embryophyta</taxon>
        <taxon>Tracheophyta</taxon>
        <taxon>Spermatophyta</taxon>
        <taxon>Magnoliopsida</taxon>
        <taxon>Liliopsida</taxon>
        <taxon>Poales</taxon>
        <taxon>Poaceae</taxon>
        <taxon>BOP clade</taxon>
        <taxon>Oryzoideae</taxon>
        <taxon>Oryzeae</taxon>
        <taxon>Zizaniinae</taxon>
        <taxon>Zizania</taxon>
    </lineage>
</organism>
<gene>
    <name evidence="1" type="ORF">GUJ93_ZPchr0012g21706</name>
</gene>
<evidence type="ECO:0000313" key="2">
    <source>
        <dbReference type="Proteomes" id="UP000729402"/>
    </source>
</evidence>
<name>A0A8J5WQT6_ZIZPA</name>
<dbReference type="EMBL" id="JAAALK010000080">
    <property type="protein sequence ID" value="KAG8094695.1"/>
    <property type="molecule type" value="Genomic_DNA"/>
</dbReference>
<protein>
    <submittedName>
        <fullName evidence="1">Uncharacterized protein</fullName>
    </submittedName>
</protein>
<reference evidence="1" key="1">
    <citation type="journal article" date="2021" name="bioRxiv">
        <title>Whole Genome Assembly and Annotation of Northern Wild Rice, Zizania palustris L., Supports a Whole Genome Duplication in the Zizania Genus.</title>
        <authorList>
            <person name="Haas M."/>
            <person name="Kono T."/>
            <person name="Macchietto M."/>
            <person name="Millas R."/>
            <person name="McGilp L."/>
            <person name="Shao M."/>
            <person name="Duquette J."/>
            <person name="Hirsch C.N."/>
            <person name="Kimball J."/>
        </authorList>
    </citation>
    <scope>NUCLEOTIDE SEQUENCE</scope>
    <source>
        <tissue evidence="1">Fresh leaf tissue</tissue>
    </source>
</reference>
<reference evidence="1" key="2">
    <citation type="submission" date="2021-02" db="EMBL/GenBank/DDBJ databases">
        <authorList>
            <person name="Kimball J.A."/>
            <person name="Haas M.W."/>
            <person name="Macchietto M."/>
            <person name="Kono T."/>
            <person name="Duquette J."/>
            <person name="Shao M."/>
        </authorList>
    </citation>
    <scope>NUCLEOTIDE SEQUENCE</scope>
    <source>
        <tissue evidence="1">Fresh leaf tissue</tissue>
    </source>
</reference>
<dbReference type="Proteomes" id="UP000729402">
    <property type="component" value="Unassembled WGS sequence"/>
</dbReference>
<comment type="caution">
    <text evidence="1">The sequence shown here is derived from an EMBL/GenBank/DDBJ whole genome shotgun (WGS) entry which is preliminary data.</text>
</comment>
<proteinExistence type="predicted"/>
<dbReference type="AlphaFoldDB" id="A0A8J5WQT6"/>
<keyword evidence="2" id="KW-1185">Reference proteome</keyword>
<sequence length="127" mass="13449">MAATMVAMTAKGKNSALTFEKKQGWSIPQLPELRFPWDLHEGKSFSISLDGSVSPPGGQFASVGLKVSTAVPAVTPSPAEHEFKIPFADHCIKSVSSAGGYQIAGIEAESVNEEEVECGTDIKKAKK</sequence>
<dbReference type="EMBL" id="JAAALK010000080">
    <property type="protein sequence ID" value="KAG8094696.1"/>
    <property type="molecule type" value="Genomic_DNA"/>
</dbReference>
<accession>A0A8J5WQT6</accession>